<dbReference type="GO" id="GO:0042102">
    <property type="term" value="P:positive regulation of T cell proliferation"/>
    <property type="evidence" value="ECO:0007669"/>
    <property type="project" value="TreeGrafter"/>
</dbReference>
<keyword evidence="4 13" id="KW-0732">Signal</keyword>
<keyword evidence="9" id="KW-0325">Glycoprotein</keyword>
<comment type="subcellular location">
    <subcellularLocation>
        <location evidence="1">Cell membrane</location>
        <topology evidence="1">Single-pass type I membrane protein</topology>
    </subcellularLocation>
</comment>
<keyword evidence="7" id="KW-1015">Disulfide bond</keyword>
<dbReference type="SMART" id="SM00409">
    <property type="entry name" value="IG"/>
    <property type="match status" value="2"/>
</dbReference>
<keyword evidence="8" id="KW-0675">Receptor</keyword>
<dbReference type="GO" id="GO:0071222">
    <property type="term" value="P:cellular response to lipopolysaccharide"/>
    <property type="evidence" value="ECO:0007669"/>
    <property type="project" value="TreeGrafter"/>
</dbReference>
<evidence type="ECO:0000256" key="7">
    <source>
        <dbReference type="ARBA" id="ARBA00023157"/>
    </source>
</evidence>
<accession>A0A9D3TC77</accession>
<keyword evidence="2" id="KW-1003">Cell membrane</keyword>
<name>A0A9D3TC77_MEGAT</name>
<keyword evidence="5 12" id="KW-1133">Transmembrane helix</keyword>
<gene>
    <name evidence="15" type="ORF">MATL_G00022080</name>
</gene>
<keyword evidence="3 12" id="KW-0812">Transmembrane</keyword>
<evidence type="ECO:0000313" key="15">
    <source>
        <dbReference type="EMBL" id="KAG7487328.1"/>
    </source>
</evidence>
<evidence type="ECO:0000256" key="2">
    <source>
        <dbReference type="ARBA" id="ARBA00022475"/>
    </source>
</evidence>
<evidence type="ECO:0000256" key="1">
    <source>
        <dbReference type="ARBA" id="ARBA00004251"/>
    </source>
</evidence>
<dbReference type="AlphaFoldDB" id="A0A9D3TC77"/>
<dbReference type="EMBL" id="JAFDVH010000002">
    <property type="protein sequence ID" value="KAG7487328.1"/>
    <property type="molecule type" value="Genomic_DNA"/>
</dbReference>
<dbReference type="PROSITE" id="PS50835">
    <property type="entry name" value="IG_LIKE"/>
    <property type="match status" value="1"/>
</dbReference>
<dbReference type="Pfam" id="PF07686">
    <property type="entry name" value="V-set"/>
    <property type="match status" value="2"/>
</dbReference>
<evidence type="ECO:0000256" key="12">
    <source>
        <dbReference type="SAM" id="Phobius"/>
    </source>
</evidence>
<evidence type="ECO:0000313" key="16">
    <source>
        <dbReference type="Proteomes" id="UP001046870"/>
    </source>
</evidence>
<evidence type="ECO:0000256" key="8">
    <source>
        <dbReference type="ARBA" id="ARBA00023170"/>
    </source>
</evidence>
<evidence type="ECO:0000256" key="9">
    <source>
        <dbReference type="ARBA" id="ARBA00023180"/>
    </source>
</evidence>
<protein>
    <recommendedName>
        <fullName evidence="14">Ig-like domain-containing protein</fullName>
    </recommendedName>
</protein>
<dbReference type="Proteomes" id="UP001046870">
    <property type="component" value="Chromosome 2"/>
</dbReference>
<dbReference type="PANTHER" id="PTHR25466">
    <property type="entry name" value="T-LYMPHOCYTE ACTIVATION ANTIGEN"/>
    <property type="match status" value="1"/>
</dbReference>
<evidence type="ECO:0000256" key="11">
    <source>
        <dbReference type="SAM" id="MobiDB-lite"/>
    </source>
</evidence>
<feature type="chain" id="PRO_5038628487" description="Ig-like domain-containing protein" evidence="13">
    <location>
        <begin position="21"/>
        <end position="411"/>
    </location>
</feature>
<keyword evidence="6 12" id="KW-0472">Membrane</keyword>
<evidence type="ECO:0000259" key="14">
    <source>
        <dbReference type="PROSITE" id="PS50835"/>
    </source>
</evidence>
<dbReference type="InterPro" id="IPR013783">
    <property type="entry name" value="Ig-like_fold"/>
</dbReference>
<dbReference type="GO" id="GO:0006955">
    <property type="term" value="P:immune response"/>
    <property type="evidence" value="ECO:0007669"/>
    <property type="project" value="TreeGrafter"/>
</dbReference>
<dbReference type="InterPro" id="IPR013106">
    <property type="entry name" value="Ig_V-set"/>
</dbReference>
<dbReference type="InterPro" id="IPR007110">
    <property type="entry name" value="Ig-like_dom"/>
</dbReference>
<dbReference type="InterPro" id="IPR051713">
    <property type="entry name" value="T-cell_Activation_Regulation"/>
</dbReference>
<feature type="compositionally biased region" description="Basic and acidic residues" evidence="11">
    <location>
        <begin position="367"/>
        <end position="376"/>
    </location>
</feature>
<dbReference type="InterPro" id="IPR003599">
    <property type="entry name" value="Ig_sub"/>
</dbReference>
<evidence type="ECO:0000256" key="13">
    <source>
        <dbReference type="SAM" id="SignalP"/>
    </source>
</evidence>
<feature type="region of interest" description="Disordered" evidence="11">
    <location>
        <begin position="367"/>
        <end position="411"/>
    </location>
</feature>
<feature type="transmembrane region" description="Helical" evidence="12">
    <location>
        <begin position="341"/>
        <end position="361"/>
    </location>
</feature>
<proteinExistence type="predicted"/>
<evidence type="ECO:0000256" key="5">
    <source>
        <dbReference type="ARBA" id="ARBA00022989"/>
    </source>
</evidence>
<dbReference type="SUPFAM" id="SSF48726">
    <property type="entry name" value="Immunoglobulin"/>
    <property type="match status" value="3"/>
</dbReference>
<reference evidence="15" key="1">
    <citation type="submission" date="2021-01" db="EMBL/GenBank/DDBJ databases">
        <authorList>
            <person name="Zahm M."/>
            <person name="Roques C."/>
            <person name="Cabau C."/>
            <person name="Klopp C."/>
            <person name="Donnadieu C."/>
            <person name="Jouanno E."/>
            <person name="Lampietro C."/>
            <person name="Louis A."/>
            <person name="Herpin A."/>
            <person name="Echchiki A."/>
            <person name="Berthelot C."/>
            <person name="Parey E."/>
            <person name="Roest-Crollius H."/>
            <person name="Braasch I."/>
            <person name="Postlethwait J."/>
            <person name="Bobe J."/>
            <person name="Montfort J."/>
            <person name="Bouchez O."/>
            <person name="Begum T."/>
            <person name="Mejri S."/>
            <person name="Adams A."/>
            <person name="Chen W.-J."/>
            <person name="Guiguen Y."/>
        </authorList>
    </citation>
    <scope>NUCLEOTIDE SEQUENCE</scope>
    <source>
        <strain evidence="15">YG-15Mar2019-1</strain>
        <tissue evidence="15">Brain</tissue>
    </source>
</reference>
<evidence type="ECO:0000256" key="3">
    <source>
        <dbReference type="ARBA" id="ARBA00022692"/>
    </source>
</evidence>
<comment type="caution">
    <text evidence="15">The sequence shown here is derived from an EMBL/GenBank/DDBJ whole genome shotgun (WGS) entry which is preliminary data.</text>
</comment>
<dbReference type="OrthoDB" id="9983389at2759"/>
<feature type="signal peptide" evidence="13">
    <location>
        <begin position="1"/>
        <end position="20"/>
    </location>
</feature>
<dbReference type="InterPro" id="IPR036179">
    <property type="entry name" value="Ig-like_dom_sf"/>
</dbReference>
<dbReference type="FunFam" id="2.60.40.10:FF:000142">
    <property type="entry name" value="V-set domain-containing T-cell activation inhibitor 1"/>
    <property type="match status" value="1"/>
</dbReference>
<evidence type="ECO:0000256" key="10">
    <source>
        <dbReference type="ARBA" id="ARBA00023319"/>
    </source>
</evidence>
<dbReference type="GO" id="GO:0007166">
    <property type="term" value="P:cell surface receptor signaling pathway"/>
    <property type="evidence" value="ECO:0007669"/>
    <property type="project" value="TreeGrafter"/>
</dbReference>
<feature type="domain" description="Ig-like" evidence="14">
    <location>
        <begin position="228"/>
        <end position="326"/>
    </location>
</feature>
<dbReference type="PANTHER" id="PTHR25466:SF14">
    <property type="entry name" value="BUTYROPHILIN SUBFAMILY 2 MEMBER A2-LIKE-RELATED"/>
    <property type="match status" value="1"/>
</dbReference>
<evidence type="ECO:0000256" key="6">
    <source>
        <dbReference type="ARBA" id="ARBA00023136"/>
    </source>
</evidence>
<dbReference type="GO" id="GO:0009897">
    <property type="term" value="C:external side of plasma membrane"/>
    <property type="evidence" value="ECO:0007669"/>
    <property type="project" value="TreeGrafter"/>
</dbReference>
<organism evidence="15 16">
    <name type="scientific">Megalops atlanticus</name>
    <name type="common">Tarpon</name>
    <name type="synonym">Clupea gigantea</name>
    <dbReference type="NCBI Taxonomy" id="7932"/>
    <lineage>
        <taxon>Eukaryota</taxon>
        <taxon>Metazoa</taxon>
        <taxon>Chordata</taxon>
        <taxon>Craniata</taxon>
        <taxon>Vertebrata</taxon>
        <taxon>Euteleostomi</taxon>
        <taxon>Actinopterygii</taxon>
        <taxon>Neopterygii</taxon>
        <taxon>Teleostei</taxon>
        <taxon>Elopiformes</taxon>
        <taxon>Megalopidae</taxon>
        <taxon>Megalops</taxon>
    </lineage>
</organism>
<feature type="compositionally biased region" description="Basic and acidic residues" evidence="11">
    <location>
        <begin position="385"/>
        <end position="411"/>
    </location>
</feature>
<dbReference type="Gene3D" id="2.60.40.10">
    <property type="entry name" value="Immunoglobulins"/>
    <property type="match status" value="3"/>
</dbReference>
<evidence type="ECO:0000256" key="4">
    <source>
        <dbReference type="ARBA" id="ARBA00022729"/>
    </source>
</evidence>
<dbReference type="GO" id="GO:0042130">
    <property type="term" value="P:negative regulation of T cell proliferation"/>
    <property type="evidence" value="ECO:0007669"/>
    <property type="project" value="TreeGrafter"/>
</dbReference>
<keyword evidence="10" id="KW-0393">Immunoglobulin domain</keyword>
<keyword evidence="16" id="KW-1185">Reference proteome</keyword>
<sequence length="411" mass="45795">MAATPVPLWALVWIIAVVQCKIPDARVTCLFSEDCLLPCAFKPSGEELIRWSRQEVPVHGFQQGADLLDQQDPHFQGRTALFPEQVAHGNASLLLRLCNTQDRGRYRCHIHTAQGDQDAFVIVKVEAPVRSLTLEMSRLSGYKEVRCSSRDIYPAPHVWWSTDPPAPPDALKPTTRKMPEKNGLYSVESKLRRLGGLSDYTYFCTVNSSYDTQSWRASLREREMLSEEGRDLTIPCLAPTGLQNFTLTWTFARADEPTLILTFHSQTQHTSDRWAGRARVDPDRARAGDGSLRIQSPQSAEHTGTYICAFSGPRSRHAVHTRVNVTATAVGRSLMDGPSRLWIVAVVIAALVLLVAALALYSRVRGEHPAAGKPTEEATELEAVEAAKDKAENGTPSERSRFTREHNEERT</sequence>
<dbReference type="GO" id="GO:0031295">
    <property type="term" value="P:T cell costimulation"/>
    <property type="evidence" value="ECO:0007669"/>
    <property type="project" value="TreeGrafter"/>
</dbReference>